<feature type="compositionally biased region" description="Low complexity" evidence="1">
    <location>
        <begin position="888"/>
        <end position="900"/>
    </location>
</feature>
<feature type="compositionally biased region" description="Acidic residues" evidence="1">
    <location>
        <begin position="1529"/>
        <end position="1539"/>
    </location>
</feature>
<feature type="region of interest" description="Disordered" evidence="1">
    <location>
        <begin position="82"/>
        <end position="115"/>
    </location>
</feature>
<feature type="region of interest" description="Disordered" evidence="1">
    <location>
        <begin position="1749"/>
        <end position="1832"/>
    </location>
</feature>
<dbReference type="Proteomes" id="UP001165082">
    <property type="component" value="Unassembled WGS sequence"/>
</dbReference>
<proteinExistence type="predicted"/>
<accession>A0A9W7A593</accession>
<feature type="compositionally biased region" description="Acidic residues" evidence="1">
    <location>
        <begin position="1001"/>
        <end position="1024"/>
    </location>
</feature>
<sequence length="1870" mass="204658">MDPPMFPMFPITSANINTTSTTTATLPLSPTLLLPSTRSLNHHVSFLLSSLPSSLLPPNTVLECVPNRPIRSTQRKVLRDFLRNGARRRTSTDIPTPPSPSPTLQSSTPPKRGGWPYAVTRETRVFHTSLHPAVVVTISKDDPSLSKHQRMKLHLEEKKGGRSAAYYYGGNFSGKVEEVIVELARGMGEGVECSKGAMRIVEGTQERKCGNCVTLCRGEEDVGRAVREVRGNAGEGEGGRWKEGNVPGVMCWVKVVEGEGGGWEEGGEGGEEEGREGLNNYRVVRVGGRRREGEWGLEDIKRMRGIKAGDQGEEEKGEARRNGVEEEFCGGRRTLKPNLLQFLTIFKGSKLNLAREGKGVYRVNLFMLPKSNYSRFEGVRMLGEGGGRRVRGHEWAMEFGIGGGGGGTEWVKIKALDGTDSGWEGWWEGGINGVSAEAERLGNVWKKLLQGSGERRGRVIRVAKIGGEQQSSDTSNTGVINRVQNSHPTVLAWANGRYSSSKLTPLTFNRKYTHNGRRVESNWRMACDQGTENVLEVEIFKEGHEGDVIQGLLNATQGEYRVLGDEARIVKSVATGRTRHGYVVCRYRIKTSLDPAAFCKMIKARRVEKGLFIPYSSRGFFRVYPTHNKIVLYTLSEHLSPSLPHHVDVSIKVIPSVRDQEALNVIGRLRRFDKECARAVETRNNLVSKYQPQGIDSLLEYCSKATTECAAKVEDIKVLEDVEKVFEGWQEFRRVGDWWMRVIRRDGKAQDTGRGQDDRGHDDNVVLVRVGESTDCKEDGVTMTFTNLECYGFGVSDLYSVRLDEGEATAAAEDVRQVAREIKARSELLFIQGAYDVIMQDAPTPTPLFEKAIEKMEAQIMVGQCWKGNDSAASLEDIIREILRPVVDTPSTSTSSPTSKSDSDSDSDSESDEDDDDDEWLRSWWFFPSPNPSHTLEFCQSTLNFADKLLKLYADDAAFGGLWGDGGPESDGDESDDEDIVDDEAPSPTSGNPRLLASNPQDEDDDDETSDEDTDNEGDEETLSDDGASLEIEDEQTIPPHLSPPNLHSALAKSLPSFDGSMAEGGPAFVRFELDGQPISWEGLEGSGKSGKLSVFMSMFSSTTPPSPLHLAVCLSLSLSLSSFASSQTLSRLSATSTEENVGEEDFRIVRGCVKRHKNTVTDSTPLHLERIKTKLAHLSYKAGYNTNEQREFSQLVQKEFEKSEYGEKCVKTKDGIYYNHKQHSSDLGVWVILRIRHGKNVFEVKVCHPTSKDDAWTVSSEVLEMVFGVVKRAHQIVKLKELNSTRLADPIMLPEDHVPEEDNQGDENKQNPAPVVLPSPLPELACPLVFETTFPINHRLKTSETRRALQTTVLHPFGVSNRAGAFVYKDELDRVFWIRMVSGEGSIGLKVYGIDPPGPSITQQLTSILRARISSFALDALSIILRNNTRFTIELKDLVLLKSFGNDDGGSEGLLPDGHATRRRETLLLPKGVGDPFLFLLFLRNNVCGSGFFHVLNAEVGAERFFGWDDAEEGGSGGSAEDYREEERECEEDPDDDGAAASLPIETGAFTFYYNSSRATLDTVTTLTQKGAAFGRSAGKGIAVVRFTLVGVSGGRVRVGVGESRGDSGEFGVGSATIGSGRGGVSVKMEVHNTTLNLDVLSSWMKLCVDQSVADVVVERLLRKSKQGLIAPAAGPRGPGGGGPPGSAELRGLLEYSLQIPTMSVERVECTTHIRTLTFYNVSPTTFAAVRERFREINRKYAALEEDSGRSRMLTMGGSNALLGSGSGSEGEPLSSSQKSNPEDALDPPPPQKSKSSDPSVDPSSDDPSAPSSSGRGGGRERPQVRFLRPTIQFKKATLTGSSVSGAANAAILASRVRARSGYGGGGGG</sequence>
<dbReference type="GO" id="GO:0005777">
    <property type="term" value="C:peroxisome"/>
    <property type="evidence" value="ECO:0007669"/>
    <property type="project" value="InterPro"/>
</dbReference>
<gene>
    <name evidence="2" type="ORF">TrRE_jg10173</name>
</gene>
<feature type="region of interest" description="Disordered" evidence="1">
    <location>
        <begin position="1513"/>
        <end position="1542"/>
    </location>
</feature>
<evidence type="ECO:0000313" key="3">
    <source>
        <dbReference type="Proteomes" id="UP001165082"/>
    </source>
</evidence>
<dbReference type="PANTHER" id="PTHR14918">
    <property type="entry name" value="KICSTOR COMPLEX PROTEIN SZT2"/>
    <property type="match status" value="1"/>
</dbReference>
<feature type="region of interest" description="Disordered" evidence="1">
    <location>
        <begin position="886"/>
        <end position="917"/>
    </location>
</feature>
<organism evidence="2 3">
    <name type="scientific">Triparma retinervis</name>
    <dbReference type="NCBI Taxonomy" id="2557542"/>
    <lineage>
        <taxon>Eukaryota</taxon>
        <taxon>Sar</taxon>
        <taxon>Stramenopiles</taxon>
        <taxon>Ochrophyta</taxon>
        <taxon>Bolidophyceae</taxon>
        <taxon>Parmales</taxon>
        <taxon>Triparmaceae</taxon>
        <taxon>Triparma</taxon>
    </lineage>
</organism>
<dbReference type="PANTHER" id="PTHR14918:SF3">
    <property type="entry name" value="KICSTOR COMPLEX PROTEIN SZT2"/>
    <property type="match status" value="1"/>
</dbReference>
<feature type="compositionally biased region" description="Acidic residues" evidence="1">
    <location>
        <begin position="968"/>
        <end position="985"/>
    </location>
</feature>
<reference evidence="2" key="1">
    <citation type="submission" date="2022-07" db="EMBL/GenBank/DDBJ databases">
        <title>Genome analysis of Parmales, a sister group of diatoms, reveals the evolutionary specialization of diatoms from phago-mixotrophs to photoautotrophs.</title>
        <authorList>
            <person name="Ban H."/>
            <person name="Sato S."/>
            <person name="Yoshikawa S."/>
            <person name="Kazumasa Y."/>
            <person name="Nakamura Y."/>
            <person name="Ichinomiya M."/>
            <person name="Saitoh K."/>
            <person name="Sato N."/>
            <person name="Blanc-Mathieu R."/>
            <person name="Endo H."/>
            <person name="Kuwata A."/>
            <person name="Ogata H."/>
        </authorList>
    </citation>
    <scope>NUCLEOTIDE SEQUENCE</scope>
</reference>
<feature type="compositionally biased region" description="Acidic residues" evidence="1">
    <location>
        <begin position="904"/>
        <end position="917"/>
    </location>
</feature>
<evidence type="ECO:0000313" key="2">
    <source>
        <dbReference type="EMBL" id="GMH63701.1"/>
    </source>
</evidence>
<feature type="compositionally biased region" description="Low complexity" evidence="1">
    <location>
        <begin position="1758"/>
        <end position="1778"/>
    </location>
</feature>
<dbReference type="InterPro" id="IPR033228">
    <property type="entry name" value="SZT2"/>
</dbReference>
<feature type="non-terminal residue" evidence="2">
    <location>
        <position position="1870"/>
    </location>
</feature>
<feature type="region of interest" description="Disordered" evidence="1">
    <location>
        <begin position="963"/>
        <end position="1029"/>
    </location>
</feature>
<comment type="caution">
    <text evidence="2">The sequence shown here is derived from an EMBL/GenBank/DDBJ whole genome shotgun (WGS) entry which is preliminary data.</text>
</comment>
<dbReference type="EMBL" id="BRXZ01002506">
    <property type="protein sequence ID" value="GMH63701.1"/>
    <property type="molecule type" value="Genomic_DNA"/>
</dbReference>
<name>A0A9W7A593_9STRA</name>
<feature type="compositionally biased region" description="Low complexity" evidence="1">
    <location>
        <begin position="1794"/>
        <end position="1815"/>
    </location>
</feature>
<dbReference type="OrthoDB" id="43547at2759"/>
<evidence type="ECO:0000256" key="1">
    <source>
        <dbReference type="SAM" id="MobiDB-lite"/>
    </source>
</evidence>
<keyword evidence="3" id="KW-1185">Reference proteome</keyword>
<protein>
    <submittedName>
        <fullName evidence="2">Uncharacterized protein</fullName>
    </submittedName>
</protein>